<organism evidence="6 7">
    <name type="scientific">Paenibacillus xerothermodurans</name>
    <dbReference type="NCBI Taxonomy" id="1977292"/>
    <lineage>
        <taxon>Bacteria</taxon>
        <taxon>Bacillati</taxon>
        <taxon>Bacillota</taxon>
        <taxon>Bacilli</taxon>
        <taxon>Bacillales</taxon>
        <taxon>Paenibacillaceae</taxon>
        <taxon>Paenibacillus</taxon>
    </lineage>
</organism>
<dbReference type="EMBL" id="NHRJ02000015">
    <property type="protein sequence ID" value="PZE19590.1"/>
    <property type="molecule type" value="Genomic_DNA"/>
</dbReference>
<dbReference type="Proteomes" id="UP000214746">
    <property type="component" value="Unassembled WGS sequence"/>
</dbReference>
<feature type="transmembrane region" description="Helical" evidence="5">
    <location>
        <begin position="12"/>
        <end position="32"/>
    </location>
</feature>
<evidence type="ECO:0000256" key="5">
    <source>
        <dbReference type="SAM" id="Phobius"/>
    </source>
</evidence>
<feature type="transmembrane region" description="Helical" evidence="5">
    <location>
        <begin position="52"/>
        <end position="85"/>
    </location>
</feature>
<comment type="subcellular location">
    <subcellularLocation>
        <location evidence="1">Membrane</location>
        <topology evidence="1">Multi-pass membrane protein</topology>
    </subcellularLocation>
</comment>
<dbReference type="OrthoDB" id="9808930at2"/>
<dbReference type="Pfam" id="PF09685">
    <property type="entry name" value="MamF_MmsF"/>
    <property type="match status" value="1"/>
</dbReference>
<gene>
    <name evidence="6" type="ORF">CBW46_017905</name>
</gene>
<evidence type="ECO:0000313" key="7">
    <source>
        <dbReference type="Proteomes" id="UP000214746"/>
    </source>
</evidence>
<keyword evidence="4 5" id="KW-0472">Membrane</keyword>
<keyword evidence="2 5" id="KW-0812">Transmembrane</keyword>
<accession>A0A2W1N7N4</accession>
<proteinExistence type="predicted"/>
<evidence type="ECO:0000313" key="6">
    <source>
        <dbReference type="EMBL" id="PZE19590.1"/>
    </source>
</evidence>
<evidence type="ECO:0000256" key="2">
    <source>
        <dbReference type="ARBA" id="ARBA00022692"/>
    </source>
</evidence>
<evidence type="ECO:0000256" key="4">
    <source>
        <dbReference type="ARBA" id="ARBA00023136"/>
    </source>
</evidence>
<reference evidence="6" key="1">
    <citation type="submission" date="2018-06" db="EMBL/GenBank/DDBJ databases">
        <title>Paenibacillus xerothermodurans sp. nov. an extremely dry heat resistant spore forming bacterium isolated from the soil of Cape Canaveral, Florida.</title>
        <authorList>
            <person name="Seuylemezian A."/>
            <person name="Kaur N."/>
            <person name="Patil P."/>
            <person name="Patil P."/>
            <person name="Mayilraj S."/>
            <person name="Vaishampayan P."/>
        </authorList>
    </citation>
    <scope>NUCLEOTIDE SEQUENCE [LARGE SCALE GENOMIC DNA]</scope>
    <source>
        <strain evidence="6">ATCC 27380</strain>
    </source>
</reference>
<comment type="caution">
    <text evidence="6">The sequence shown here is derived from an EMBL/GenBank/DDBJ whole genome shotgun (WGS) entry which is preliminary data.</text>
</comment>
<evidence type="ECO:0000256" key="3">
    <source>
        <dbReference type="ARBA" id="ARBA00022989"/>
    </source>
</evidence>
<evidence type="ECO:0000256" key="1">
    <source>
        <dbReference type="ARBA" id="ARBA00004141"/>
    </source>
</evidence>
<keyword evidence="3 5" id="KW-1133">Transmembrane helix</keyword>
<dbReference type="InterPro" id="IPR019109">
    <property type="entry name" value="MamF_MmsF"/>
</dbReference>
<dbReference type="RefSeq" id="WP_089201335.1">
    <property type="nucleotide sequence ID" value="NZ_NHRJ02000015.1"/>
</dbReference>
<protein>
    <submittedName>
        <fullName evidence="6">DUF4870 domain-containing protein</fullName>
    </submittedName>
</protein>
<name>A0A2W1N7N4_PAEXE</name>
<keyword evidence="7" id="KW-1185">Reference proteome</keyword>
<sequence length="108" mass="12162">MVKTEEEKLLAVLSHVLCFVAPIIAPLVIWLLKKDQSWYVGEHAKESLNFQISLAIYCFISSLLSIILIGFVLIIALSIFGLIVVIVAAVRAYKGEIYRYPLSIRLIK</sequence>
<dbReference type="AlphaFoldDB" id="A0A2W1N7N4"/>